<evidence type="ECO:0000256" key="11">
    <source>
        <dbReference type="ARBA" id="ARBA00023136"/>
    </source>
</evidence>
<keyword evidence="11" id="KW-0472">Membrane</keyword>
<evidence type="ECO:0000256" key="5">
    <source>
        <dbReference type="ARBA" id="ARBA00022692"/>
    </source>
</evidence>
<keyword evidence="6" id="KW-0479">Metal-binding</keyword>
<evidence type="ECO:0000256" key="14">
    <source>
        <dbReference type="ARBA" id="ARBA00042865"/>
    </source>
</evidence>
<dbReference type="InterPro" id="IPR003406">
    <property type="entry name" value="Glyco_trans_14"/>
</dbReference>
<keyword evidence="7" id="KW-0256">Endoplasmic reticulum</keyword>
<dbReference type="GO" id="GO:0050650">
    <property type="term" value="P:chondroitin sulfate proteoglycan biosynthetic process"/>
    <property type="evidence" value="ECO:0007669"/>
    <property type="project" value="TreeGrafter"/>
</dbReference>
<keyword evidence="10" id="KW-0333">Golgi apparatus</keyword>
<keyword evidence="5" id="KW-0812">Transmembrane</keyword>
<comment type="caution">
    <text evidence="16">The sequence shown here is derived from an EMBL/GenBank/DDBJ whole genome shotgun (WGS) entry which is preliminary data.</text>
</comment>
<keyword evidence="12" id="KW-1015">Disulfide bond</keyword>
<evidence type="ECO:0000256" key="4">
    <source>
        <dbReference type="ARBA" id="ARBA00022679"/>
    </source>
</evidence>
<keyword evidence="4 16" id="KW-0808">Transferase</keyword>
<dbReference type="InterPro" id="IPR043538">
    <property type="entry name" value="XYLT"/>
</dbReference>
<evidence type="ECO:0000256" key="6">
    <source>
        <dbReference type="ARBA" id="ARBA00022723"/>
    </source>
</evidence>
<dbReference type="AlphaFoldDB" id="A0A418SPP9"/>
<dbReference type="GO" id="GO:0030158">
    <property type="term" value="F:protein xylosyltransferase activity"/>
    <property type="evidence" value="ECO:0007669"/>
    <property type="project" value="InterPro"/>
</dbReference>
<dbReference type="PANTHER" id="PTHR46025:SF3">
    <property type="entry name" value="XYLOSYLTRANSFERASE OXT"/>
    <property type="match status" value="1"/>
</dbReference>
<keyword evidence="17" id="KW-1185">Reference proteome</keyword>
<dbReference type="RefSeq" id="WP_119751226.1">
    <property type="nucleotide sequence ID" value="NZ_QZCG01000013.1"/>
</dbReference>
<evidence type="ECO:0000256" key="13">
    <source>
        <dbReference type="ARBA" id="ARBA00023180"/>
    </source>
</evidence>
<proteinExistence type="predicted"/>
<evidence type="ECO:0000259" key="15">
    <source>
        <dbReference type="Pfam" id="PF19349"/>
    </source>
</evidence>
<keyword evidence="8" id="KW-0735">Signal-anchor</keyword>
<evidence type="ECO:0000313" key="16">
    <source>
        <dbReference type="EMBL" id="RJE82905.1"/>
    </source>
</evidence>
<name>A0A418SPP9_9RHOB</name>
<dbReference type="OrthoDB" id="7943907at2"/>
<dbReference type="Pfam" id="PF02485">
    <property type="entry name" value="Branch"/>
    <property type="match status" value="1"/>
</dbReference>
<protein>
    <recommendedName>
        <fullName evidence="14">Peptide O-xylosyltransferase</fullName>
    </recommendedName>
</protein>
<dbReference type="Proteomes" id="UP000284202">
    <property type="component" value="Unassembled WGS sequence"/>
</dbReference>
<feature type="domain" description="DUF5927" evidence="15">
    <location>
        <begin position="270"/>
        <end position="553"/>
    </location>
</feature>
<evidence type="ECO:0000256" key="8">
    <source>
        <dbReference type="ARBA" id="ARBA00022968"/>
    </source>
</evidence>
<evidence type="ECO:0000256" key="1">
    <source>
        <dbReference type="ARBA" id="ARBA00004323"/>
    </source>
</evidence>
<reference evidence="17" key="1">
    <citation type="submission" date="2018-09" db="EMBL/GenBank/DDBJ databases">
        <title>Acidovorax cavernicola nov. sp. isolated from Gruta de las Maravillas (Aracena, Spain).</title>
        <authorList>
            <person name="Jurado V."/>
            <person name="Gutierrez-Patricio S."/>
            <person name="Gonzalez-Pimentel J.L."/>
            <person name="Miller A.Z."/>
            <person name="Laiz L."/>
            <person name="Saiz-Jimenez C."/>
        </authorList>
    </citation>
    <scope>NUCLEOTIDE SEQUENCE [LARGE SCALE GENOMIC DNA]</scope>
    <source>
        <strain evidence="17">1011MAR3C25</strain>
    </source>
</reference>
<evidence type="ECO:0000256" key="12">
    <source>
        <dbReference type="ARBA" id="ARBA00023157"/>
    </source>
</evidence>
<evidence type="ECO:0000313" key="17">
    <source>
        <dbReference type="Proteomes" id="UP000284202"/>
    </source>
</evidence>
<evidence type="ECO:0000256" key="2">
    <source>
        <dbReference type="ARBA" id="ARBA00004648"/>
    </source>
</evidence>
<gene>
    <name evidence="16" type="ORF">D3P04_17850</name>
</gene>
<accession>A0A418SPP9</accession>
<dbReference type="Pfam" id="PF19349">
    <property type="entry name" value="DUF5927"/>
    <property type="match status" value="1"/>
</dbReference>
<dbReference type="GO" id="GO:0016020">
    <property type="term" value="C:membrane"/>
    <property type="evidence" value="ECO:0007669"/>
    <property type="project" value="InterPro"/>
</dbReference>
<evidence type="ECO:0000256" key="9">
    <source>
        <dbReference type="ARBA" id="ARBA00022989"/>
    </source>
</evidence>
<evidence type="ECO:0000256" key="10">
    <source>
        <dbReference type="ARBA" id="ARBA00023034"/>
    </source>
</evidence>
<evidence type="ECO:0000256" key="3">
    <source>
        <dbReference type="ARBA" id="ARBA00022676"/>
    </source>
</evidence>
<comment type="subcellular location">
    <subcellularLocation>
        <location evidence="2">Endoplasmic reticulum membrane</location>
        <topology evidence="2">Single-pass type II membrane protein</topology>
    </subcellularLocation>
    <subcellularLocation>
        <location evidence="1">Golgi apparatus membrane</location>
        <topology evidence="1">Single-pass type II membrane protein</topology>
    </subcellularLocation>
</comment>
<keyword evidence="9" id="KW-1133">Transmembrane helix</keyword>
<dbReference type="GO" id="GO:0015012">
    <property type="term" value="P:heparan sulfate proteoglycan biosynthetic process"/>
    <property type="evidence" value="ECO:0007669"/>
    <property type="project" value="TreeGrafter"/>
</dbReference>
<dbReference type="GO" id="GO:0046872">
    <property type="term" value="F:metal ion binding"/>
    <property type="evidence" value="ECO:0007669"/>
    <property type="project" value="UniProtKB-KW"/>
</dbReference>
<dbReference type="EMBL" id="QZCG01000013">
    <property type="protein sequence ID" value="RJE82905.1"/>
    <property type="molecule type" value="Genomic_DNA"/>
</dbReference>
<dbReference type="InterPro" id="IPR045971">
    <property type="entry name" value="DUF5927"/>
</dbReference>
<keyword evidence="13" id="KW-0325">Glycoprotein</keyword>
<organism evidence="16 17">
    <name type="scientific">Paracoccus onubensis</name>
    <dbReference type="NCBI Taxonomy" id="1675788"/>
    <lineage>
        <taxon>Bacteria</taxon>
        <taxon>Pseudomonadati</taxon>
        <taxon>Pseudomonadota</taxon>
        <taxon>Alphaproteobacteria</taxon>
        <taxon>Rhodobacterales</taxon>
        <taxon>Paracoccaceae</taxon>
        <taxon>Paracoccus</taxon>
    </lineage>
</organism>
<sequence>MSAPVNMGVVLLCHENLQMAARIARIWAEGGAKVAIHVDAKSPETEIDQMKAALSDLPGIRFSRRVRCGWGRFSLIEATQHAASLLLEEFPDCTHVYLASGSCLPLRPISDLAAFLALSPDRDYIESVDANEVAWVIGGLNKERFTMYFPFDWRKRRKLFDSCVNLQRRLGIRRRLPRGLTPHLGSQWWCLTARTLRAILDDPRRWEYDRYFRRSWIPDESYFQTLARRHSNRIESRSLTFSRFDHRGRPYRAYDDHIPILEESNCFVARKTWPGATRLLEHFPRPAKSDPDPSPPQPAHIERLIARALSRRVLGRPGLYMQSRFPRKDAENGKTSAPYALFQGLTDIFPDFETWLAEHLSGDVHGHLLGPEKVEFAGRPEIGPGALSCSAEIRDYDTQRFLAALIRVTEKMQIFQFSPRDNQSLNWFMATDSNATLFVVTGAWNLPLLETGMPFDDVRRITAMLQRTEMDQLEILNSVWVKARVQLWEFNDFIARPQAILDKALGQIDPNAKPITSLPPMRDTTGLAEHLQRLRNSGLHPRLTGDQPITKASHILTRNEI</sequence>
<dbReference type="PANTHER" id="PTHR46025">
    <property type="entry name" value="XYLOSYLTRANSFERASE OXT"/>
    <property type="match status" value="1"/>
</dbReference>
<keyword evidence="3" id="KW-0328">Glycosyltransferase</keyword>
<evidence type="ECO:0000256" key="7">
    <source>
        <dbReference type="ARBA" id="ARBA00022824"/>
    </source>
</evidence>